<gene>
    <name evidence="4" type="ORF">SDC9_43985</name>
</gene>
<proteinExistence type="predicted"/>
<dbReference type="Gene3D" id="3.20.20.370">
    <property type="entry name" value="Glycoside hydrolase/deacetylase"/>
    <property type="match status" value="1"/>
</dbReference>
<dbReference type="GO" id="GO:0005576">
    <property type="term" value="C:extracellular region"/>
    <property type="evidence" value="ECO:0007669"/>
    <property type="project" value="UniProtKB-SubCell"/>
</dbReference>
<dbReference type="InterPro" id="IPR051398">
    <property type="entry name" value="Polysacch_Deacetylase"/>
</dbReference>
<dbReference type="SUPFAM" id="SSF88713">
    <property type="entry name" value="Glycoside hydrolase/deacetylase"/>
    <property type="match status" value="1"/>
</dbReference>
<organism evidence="4">
    <name type="scientific">bioreactor metagenome</name>
    <dbReference type="NCBI Taxonomy" id="1076179"/>
    <lineage>
        <taxon>unclassified sequences</taxon>
        <taxon>metagenomes</taxon>
        <taxon>ecological metagenomes</taxon>
    </lineage>
</organism>
<dbReference type="Pfam" id="PF01522">
    <property type="entry name" value="Polysacc_deac_1"/>
    <property type="match status" value="1"/>
</dbReference>
<dbReference type="PANTHER" id="PTHR34216:SF3">
    <property type="entry name" value="POLY-BETA-1,6-N-ACETYL-D-GLUCOSAMINE N-DEACETYLASE"/>
    <property type="match status" value="1"/>
</dbReference>
<comment type="caution">
    <text evidence="4">The sequence shown here is derived from an EMBL/GenBank/DDBJ whole genome shotgun (WGS) entry which is preliminary data.</text>
</comment>
<dbReference type="InterPro" id="IPR011330">
    <property type="entry name" value="Glyco_hydro/deAcase_b/a-brl"/>
</dbReference>
<dbReference type="EMBL" id="VSSQ01000574">
    <property type="protein sequence ID" value="MPL97790.1"/>
    <property type="molecule type" value="Genomic_DNA"/>
</dbReference>
<evidence type="ECO:0000259" key="3">
    <source>
        <dbReference type="Pfam" id="PF01522"/>
    </source>
</evidence>
<protein>
    <recommendedName>
        <fullName evidence="3">NodB homology domain-containing protein</fullName>
    </recommendedName>
</protein>
<evidence type="ECO:0000256" key="2">
    <source>
        <dbReference type="ARBA" id="ARBA00022729"/>
    </source>
</evidence>
<dbReference type="InterPro" id="IPR002509">
    <property type="entry name" value="NODB_dom"/>
</dbReference>
<reference evidence="4" key="1">
    <citation type="submission" date="2019-08" db="EMBL/GenBank/DDBJ databases">
        <authorList>
            <person name="Kucharzyk K."/>
            <person name="Murdoch R.W."/>
            <person name="Higgins S."/>
            <person name="Loffler F."/>
        </authorList>
    </citation>
    <scope>NUCLEOTIDE SEQUENCE</scope>
</reference>
<dbReference type="GO" id="GO:0016810">
    <property type="term" value="F:hydrolase activity, acting on carbon-nitrogen (but not peptide) bonds"/>
    <property type="evidence" value="ECO:0007669"/>
    <property type="project" value="InterPro"/>
</dbReference>
<sequence>MRRAIFLFITLITILTIATVSRQADSNFKYVSGSSVSKPVFPSSGIQNSAELDLARFSGKGITVLLYRAVSGHSEDSLCVSEEQFKEEMEWLYRNNYHTLNTDEFYEALVNGTPVPNNSVVITFDEQSAENYKAAWPCLQQYGFKATFLIATEYINPYSISWNQFNELVCKGTSTGSYTHRWDDFSVLTAQPQERELNDRVFYCPSGKFNKIILDYSGTGYRWNITAMPDKVSLGEDLFLLKQVCIREGMPIDSFAKLVVKNAYYG</sequence>
<accession>A0A644W2X4</accession>
<keyword evidence="2" id="KW-0732">Signal</keyword>
<dbReference type="PANTHER" id="PTHR34216">
    <property type="match status" value="1"/>
</dbReference>
<dbReference type="AlphaFoldDB" id="A0A644W2X4"/>
<comment type="subcellular location">
    <subcellularLocation>
        <location evidence="1">Secreted</location>
    </subcellularLocation>
</comment>
<evidence type="ECO:0000256" key="1">
    <source>
        <dbReference type="ARBA" id="ARBA00004613"/>
    </source>
</evidence>
<dbReference type="GO" id="GO:0005975">
    <property type="term" value="P:carbohydrate metabolic process"/>
    <property type="evidence" value="ECO:0007669"/>
    <property type="project" value="InterPro"/>
</dbReference>
<name>A0A644W2X4_9ZZZZ</name>
<evidence type="ECO:0000313" key="4">
    <source>
        <dbReference type="EMBL" id="MPL97790.1"/>
    </source>
</evidence>
<feature type="domain" description="NodB homology" evidence="3">
    <location>
        <begin position="115"/>
        <end position="199"/>
    </location>
</feature>